<name>J3NTH3_GAET3</name>
<evidence type="ECO:0000313" key="2">
    <source>
        <dbReference type="EnsemblFungi" id="EJT79488"/>
    </source>
</evidence>
<evidence type="ECO:0000313" key="3">
    <source>
        <dbReference type="Proteomes" id="UP000006039"/>
    </source>
</evidence>
<dbReference type="EnsemblFungi" id="EJT79488">
    <property type="protein sequence ID" value="EJT79488"/>
    <property type="gene ID" value="GGTG_04572"/>
</dbReference>
<dbReference type="Proteomes" id="UP000006039">
    <property type="component" value="Unassembled WGS sequence"/>
</dbReference>
<reference evidence="3" key="1">
    <citation type="submission" date="2010-07" db="EMBL/GenBank/DDBJ databases">
        <title>The genome sequence of Gaeumannomyces graminis var. tritici strain R3-111a-1.</title>
        <authorList>
            <consortium name="The Broad Institute Genome Sequencing Platform"/>
            <person name="Ma L.-J."/>
            <person name="Dead R."/>
            <person name="Young S."/>
            <person name="Zeng Q."/>
            <person name="Koehrsen M."/>
            <person name="Alvarado L."/>
            <person name="Berlin A."/>
            <person name="Chapman S.B."/>
            <person name="Chen Z."/>
            <person name="Freedman E."/>
            <person name="Gellesch M."/>
            <person name="Goldberg J."/>
            <person name="Griggs A."/>
            <person name="Gujja S."/>
            <person name="Heilman E.R."/>
            <person name="Heiman D."/>
            <person name="Hepburn T."/>
            <person name="Howarth C."/>
            <person name="Jen D."/>
            <person name="Larson L."/>
            <person name="Mehta T."/>
            <person name="Neiman D."/>
            <person name="Pearson M."/>
            <person name="Roberts A."/>
            <person name="Saif S."/>
            <person name="Shea T."/>
            <person name="Shenoy N."/>
            <person name="Sisk P."/>
            <person name="Stolte C."/>
            <person name="Sykes S."/>
            <person name="Walk T."/>
            <person name="White J."/>
            <person name="Yandava C."/>
            <person name="Haas B."/>
            <person name="Nusbaum C."/>
            <person name="Birren B."/>
        </authorList>
    </citation>
    <scope>NUCLEOTIDE SEQUENCE [LARGE SCALE GENOMIC DNA]</scope>
    <source>
        <strain evidence="3">R3-111a-1</strain>
    </source>
</reference>
<protein>
    <submittedName>
        <fullName evidence="1 2">Uncharacterized protein</fullName>
    </submittedName>
</protein>
<reference evidence="2" key="5">
    <citation type="submission" date="2018-04" db="UniProtKB">
        <authorList>
            <consortium name="EnsemblFungi"/>
        </authorList>
    </citation>
    <scope>IDENTIFICATION</scope>
    <source>
        <strain evidence="2">R3-111a-1</strain>
    </source>
</reference>
<proteinExistence type="predicted"/>
<reference evidence="2" key="4">
    <citation type="journal article" date="2015" name="G3 (Bethesda)">
        <title>Genome sequences of three phytopathogenic species of the Magnaporthaceae family of fungi.</title>
        <authorList>
            <person name="Okagaki L.H."/>
            <person name="Nunes C.C."/>
            <person name="Sailsbery J."/>
            <person name="Clay B."/>
            <person name="Brown D."/>
            <person name="John T."/>
            <person name="Oh Y."/>
            <person name="Young N."/>
            <person name="Fitzgerald M."/>
            <person name="Haas B.J."/>
            <person name="Zeng Q."/>
            <person name="Young S."/>
            <person name="Adiconis X."/>
            <person name="Fan L."/>
            <person name="Levin J.Z."/>
            <person name="Mitchell T.K."/>
            <person name="Okubara P.A."/>
            <person name="Farman M.L."/>
            <person name="Kohn L.M."/>
            <person name="Birren B."/>
            <person name="Ma L.-J."/>
            <person name="Dean R.A."/>
        </authorList>
    </citation>
    <scope>NUCLEOTIDE SEQUENCE</scope>
    <source>
        <strain evidence="2">R3-111a-1</strain>
    </source>
</reference>
<accession>J3NTH3</accession>
<evidence type="ECO:0000313" key="1">
    <source>
        <dbReference type="EMBL" id="EJT79488.1"/>
    </source>
</evidence>
<dbReference type="RefSeq" id="XP_009220633.1">
    <property type="nucleotide sequence ID" value="XM_009222369.1"/>
</dbReference>
<reference evidence="1" key="2">
    <citation type="submission" date="2010-07" db="EMBL/GenBank/DDBJ databases">
        <authorList>
            <consortium name="The Broad Institute Genome Sequencing Platform"/>
            <consortium name="Broad Institute Genome Sequencing Center for Infectious Disease"/>
            <person name="Ma L.-J."/>
            <person name="Dead R."/>
            <person name="Young S."/>
            <person name="Zeng Q."/>
            <person name="Koehrsen M."/>
            <person name="Alvarado L."/>
            <person name="Berlin A."/>
            <person name="Chapman S.B."/>
            <person name="Chen Z."/>
            <person name="Freedman E."/>
            <person name="Gellesch M."/>
            <person name="Goldberg J."/>
            <person name="Griggs A."/>
            <person name="Gujja S."/>
            <person name="Heilman E.R."/>
            <person name="Heiman D."/>
            <person name="Hepburn T."/>
            <person name="Howarth C."/>
            <person name="Jen D."/>
            <person name="Larson L."/>
            <person name="Mehta T."/>
            <person name="Neiman D."/>
            <person name="Pearson M."/>
            <person name="Roberts A."/>
            <person name="Saif S."/>
            <person name="Shea T."/>
            <person name="Shenoy N."/>
            <person name="Sisk P."/>
            <person name="Stolte C."/>
            <person name="Sykes S."/>
            <person name="Walk T."/>
            <person name="White J."/>
            <person name="Yandava C."/>
            <person name="Haas B."/>
            <person name="Nusbaum C."/>
            <person name="Birren B."/>
        </authorList>
    </citation>
    <scope>NUCLEOTIDE SEQUENCE</scope>
    <source>
        <strain evidence="1">R3-111a-1</strain>
    </source>
</reference>
<organism evidence="1">
    <name type="scientific">Gaeumannomyces tritici (strain R3-111a-1)</name>
    <name type="common">Wheat and barley take-all root rot fungus</name>
    <name type="synonym">Gaeumannomyces graminis var. tritici</name>
    <dbReference type="NCBI Taxonomy" id="644352"/>
    <lineage>
        <taxon>Eukaryota</taxon>
        <taxon>Fungi</taxon>
        <taxon>Dikarya</taxon>
        <taxon>Ascomycota</taxon>
        <taxon>Pezizomycotina</taxon>
        <taxon>Sordariomycetes</taxon>
        <taxon>Sordariomycetidae</taxon>
        <taxon>Magnaporthales</taxon>
        <taxon>Magnaporthaceae</taxon>
        <taxon>Gaeumannomyces</taxon>
    </lineage>
</organism>
<dbReference type="HOGENOM" id="CLU_2427148_0_0_1"/>
<dbReference type="AlphaFoldDB" id="J3NTH3"/>
<reference evidence="1" key="3">
    <citation type="submission" date="2010-09" db="EMBL/GenBank/DDBJ databases">
        <title>Annotation of Gaeumannomyces graminis var. tritici R3-111a-1.</title>
        <authorList>
            <consortium name="The Broad Institute Genome Sequencing Platform"/>
            <person name="Ma L.-J."/>
            <person name="Dead R."/>
            <person name="Young S.K."/>
            <person name="Zeng Q."/>
            <person name="Gargeya S."/>
            <person name="Fitzgerald M."/>
            <person name="Haas B."/>
            <person name="Abouelleil A."/>
            <person name="Alvarado L."/>
            <person name="Arachchi H.M."/>
            <person name="Berlin A."/>
            <person name="Brown A."/>
            <person name="Chapman S.B."/>
            <person name="Chen Z."/>
            <person name="Dunbar C."/>
            <person name="Freedman E."/>
            <person name="Gearin G."/>
            <person name="Gellesch M."/>
            <person name="Goldberg J."/>
            <person name="Griggs A."/>
            <person name="Gujja S."/>
            <person name="Heiman D."/>
            <person name="Howarth C."/>
            <person name="Larson L."/>
            <person name="Lui A."/>
            <person name="MacDonald P.J.P."/>
            <person name="Mehta T."/>
            <person name="Montmayeur A."/>
            <person name="Murphy C."/>
            <person name="Neiman D."/>
            <person name="Pearson M."/>
            <person name="Priest M."/>
            <person name="Roberts A."/>
            <person name="Saif S."/>
            <person name="Shea T."/>
            <person name="Shenoy N."/>
            <person name="Sisk P."/>
            <person name="Stolte C."/>
            <person name="Sykes S."/>
            <person name="Yandava C."/>
            <person name="Wortman J."/>
            <person name="Nusbaum C."/>
            <person name="Birren B."/>
        </authorList>
    </citation>
    <scope>NUCLEOTIDE SEQUENCE</scope>
    <source>
        <strain evidence="1">R3-111a-1</strain>
    </source>
</reference>
<keyword evidence="3" id="KW-1185">Reference proteome</keyword>
<gene>
    <name evidence="2" type="primary">20345030</name>
    <name evidence="1" type="ORF">GGTG_04572</name>
</gene>
<dbReference type="EMBL" id="GL385396">
    <property type="protein sequence ID" value="EJT79488.1"/>
    <property type="molecule type" value="Genomic_DNA"/>
</dbReference>
<sequence>MPLTQFPRLTRYRRLRHRSRAVTVAREWAGPVLGAATCGGRTQGSCDGAEQRGQLDGVLRKYNMKPFWREGPTMGEHDECCYSVVSKWYRF</sequence>
<dbReference type="GeneID" id="20345030"/>
<dbReference type="VEuPathDB" id="FungiDB:GGTG_04572"/>